<evidence type="ECO:0000313" key="2">
    <source>
        <dbReference type="EMBL" id="OIJ88429.1"/>
    </source>
</evidence>
<keyword evidence="1" id="KW-0812">Transmembrane</keyword>
<feature type="transmembrane region" description="Helical" evidence="1">
    <location>
        <begin position="118"/>
        <end position="141"/>
    </location>
</feature>
<dbReference type="AlphaFoldDB" id="A0A1S2P3N5"/>
<keyword evidence="1" id="KW-0472">Membrane</keyword>
<evidence type="ECO:0000313" key="3">
    <source>
        <dbReference type="Proteomes" id="UP000179935"/>
    </source>
</evidence>
<feature type="transmembrane region" description="Helical" evidence="1">
    <location>
        <begin position="281"/>
        <end position="302"/>
    </location>
</feature>
<evidence type="ECO:0008006" key="4">
    <source>
        <dbReference type="Google" id="ProtNLM"/>
    </source>
</evidence>
<dbReference type="OrthoDB" id="4964568at2"/>
<feature type="transmembrane region" description="Helical" evidence="1">
    <location>
        <begin position="169"/>
        <end position="187"/>
    </location>
</feature>
<reference evidence="2 3" key="1">
    <citation type="submission" date="2016-10" db="EMBL/GenBank/DDBJ databases">
        <title>Genome sequence of Streptomyces sp. MUSC 93.</title>
        <authorList>
            <person name="Lee L.-H."/>
            <person name="Ser H.-L."/>
            <person name="Law J.W.-F."/>
        </authorList>
    </citation>
    <scope>NUCLEOTIDE SEQUENCE [LARGE SCALE GENOMIC DNA]</scope>
    <source>
        <strain evidence="2 3">MUSC 93</strain>
    </source>
</reference>
<feature type="transmembrane region" description="Helical" evidence="1">
    <location>
        <begin position="207"/>
        <end position="230"/>
    </location>
</feature>
<keyword evidence="3" id="KW-1185">Reference proteome</keyword>
<name>A0A1S2P3N5_9ACTN</name>
<evidence type="ECO:0000256" key="1">
    <source>
        <dbReference type="SAM" id="Phobius"/>
    </source>
</evidence>
<organism evidence="2 3">
    <name type="scientific">Streptomyces colonosanans</name>
    <dbReference type="NCBI Taxonomy" id="1428652"/>
    <lineage>
        <taxon>Bacteria</taxon>
        <taxon>Bacillati</taxon>
        <taxon>Actinomycetota</taxon>
        <taxon>Actinomycetes</taxon>
        <taxon>Kitasatosporales</taxon>
        <taxon>Streptomycetaceae</taxon>
        <taxon>Streptomyces</taxon>
    </lineage>
</organism>
<protein>
    <recommendedName>
        <fullName evidence="4">Aromatic ring-opening dioxygenase LigA</fullName>
    </recommendedName>
</protein>
<dbReference type="EMBL" id="MLYP01000058">
    <property type="protein sequence ID" value="OIJ88429.1"/>
    <property type="molecule type" value="Genomic_DNA"/>
</dbReference>
<gene>
    <name evidence="2" type="ORF">BIV24_21785</name>
</gene>
<dbReference type="Proteomes" id="UP000179935">
    <property type="component" value="Unassembled WGS sequence"/>
</dbReference>
<comment type="caution">
    <text evidence="2">The sequence shown here is derived from an EMBL/GenBank/DDBJ whole genome shotgun (WGS) entry which is preliminary data.</text>
</comment>
<feature type="transmembrane region" description="Helical" evidence="1">
    <location>
        <begin position="36"/>
        <end position="59"/>
    </location>
</feature>
<dbReference type="STRING" id="1428652.BIV24_21785"/>
<sequence>MAIVACLPYLGLKVAWIAGSHIGIPSGSSLLEHRVTMAVGNSLTVLMDTAVIVLALLLTRPWGLRVPAWTLVFPVWVATGLLAPIMTVFPLHLLLRVFGVAVNKPSGTTGHRPFLDEWVFGVVYTGFIVQGLALGALFLFYARDRWGYVWRGRTGELPPGSAGAARRTCAVMACVLALFPLVMHTMWAGGGTAGLNTGRVADRDTDFHVLEATYVCFALAAVAGVCLLTFRRGRRLRVAVPLALAWVGSGVVACWGGWMLLASLTADVGDPADRPTALMNLTYAGQMIVGFLLAALGARFIAGRSAGDPKRAA</sequence>
<proteinExistence type="predicted"/>
<accession>A0A1S2P3N5</accession>
<keyword evidence="1" id="KW-1133">Transmembrane helix</keyword>
<feature type="transmembrane region" description="Helical" evidence="1">
    <location>
        <begin position="242"/>
        <end position="261"/>
    </location>
</feature>
<feature type="transmembrane region" description="Helical" evidence="1">
    <location>
        <begin position="71"/>
        <end position="98"/>
    </location>
</feature>